<dbReference type="InterPro" id="IPR000524">
    <property type="entry name" value="Tscrpt_reg_HTH_GntR"/>
</dbReference>
<reference evidence="6" key="1">
    <citation type="submission" date="2016-10" db="EMBL/GenBank/DDBJ databases">
        <authorList>
            <person name="Varghese N."/>
            <person name="Submissions S."/>
        </authorList>
    </citation>
    <scope>NUCLEOTIDE SEQUENCE [LARGE SCALE GENOMIC DNA]</scope>
    <source>
        <strain evidence="6">DSM 45843</strain>
    </source>
</reference>
<evidence type="ECO:0000256" key="2">
    <source>
        <dbReference type="ARBA" id="ARBA00023125"/>
    </source>
</evidence>
<dbReference type="SMART" id="SM00345">
    <property type="entry name" value="HTH_GNTR"/>
    <property type="match status" value="1"/>
</dbReference>
<dbReference type="PANTHER" id="PTHR38445:SF9">
    <property type="entry name" value="HTH-TYPE TRANSCRIPTIONAL REPRESSOR YTRA"/>
    <property type="match status" value="1"/>
</dbReference>
<dbReference type="InterPro" id="IPR036388">
    <property type="entry name" value="WH-like_DNA-bd_sf"/>
</dbReference>
<evidence type="ECO:0000256" key="1">
    <source>
        <dbReference type="ARBA" id="ARBA00023015"/>
    </source>
</evidence>
<evidence type="ECO:0000256" key="3">
    <source>
        <dbReference type="ARBA" id="ARBA00023163"/>
    </source>
</evidence>
<organism evidence="5 6">
    <name type="scientific">Klenkia soli</name>
    <dbReference type="NCBI Taxonomy" id="1052260"/>
    <lineage>
        <taxon>Bacteria</taxon>
        <taxon>Bacillati</taxon>
        <taxon>Actinomycetota</taxon>
        <taxon>Actinomycetes</taxon>
        <taxon>Geodermatophilales</taxon>
        <taxon>Geodermatophilaceae</taxon>
        <taxon>Klenkia</taxon>
    </lineage>
</organism>
<dbReference type="STRING" id="1052260.SAMN05660199_03643"/>
<dbReference type="SUPFAM" id="SSF46785">
    <property type="entry name" value="Winged helix' DNA-binding domain"/>
    <property type="match status" value="1"/>
</dbReference>
<sequence>MTATDAGSLVLRVDVTSPVPVYEQLRAQVTALVTARQLVRGDRLPAARALAADLGLAVGTVARAYRELEATGVVVSRRRTGTVVAGPVDRRPDASADLVAGAAADLVRVGRAAGWTDEQLVSALRAALLHPPP</sequence>
<dbReference type="RefSeq" id="WP_207500715.1">
    <property type="nucleotide sequence ID" value="NZ_FNIR01000012.1"/>
</dbReference>
<accession>A0A1H0RWN3</accession>
<dbReference type="Proteomes" id="UP000199088">
    <property type="component" value="Unassembled WGS sequence"/>
</dbReference>
<keyword evidence="2" id="KW-0238">DNA-binding</keyword>
<dbReference type="GO" id="GO:0003677">
    <property type="term" value="F:DNA binding"/>
    <property type="evidence" value="ECO:0007669"/>
    <property type="project" value="UniProtKB-KW"/>
</dbReference>
<evidence type="ECO:0000259" key="4">
    <source>
        <dbReference type="PROSITE" id="PS50949"/>
    </source>
</evidence>
<name>A0A1H0RWN3_9ACTN</name>
<dbReference type="Pfam" id="PF00392">
    <property type="entry name" value="GntR"/>
    <property type="match status" value="1"/>
</dbReference>
<evidence type="ECO:0000313" key="6">
    <source>
        <dbReference type="Proteomes" id="UP000199088"/>
    </source>
</evidence>
<evidence type="ECO:0000313" key="5">
    <source>
        <dbReference type="EMBL" id="SDP33338.1"/>
    </source>
</evidence>
<dbReference type="Gene3D" id="1.10.10.10">
    <property type="entry name" value="Winged helix-like DNA-binding domain superfamily/Winged helix DNA-binding domain"/>
    <property type="match status" value="1"/>
</dbReference>
<feature type="domain" description="HTH gntR-type" evidence="4">
    <location>
        <begin position="19"/>
        <end position="87"/>
    </location>
</feature>
<gene>
    <name evidence="5" type="ORF">SAMN05660199_03643</name>
</gene>
<dbReference type="GO" id="GO:0003700">
    <property type="term" value="F:DNA-binding transcription factor activity"/>
    <property type="evidence" value="ECO:0007669"/>
    <property type="project" value="InterPro"/>
</dbReference>
<protein>
    <submittedName>
        <fullName evidence="5">GntR family transcriptional regulator</fullName>
    </submittedName>
</protein>
<keyword evidence="1" id="KW-0805">Transcription regulation</keyword>
<dbReference type="EMBL" id="FNIR01000012">
    <property type="protein sequence ID" value="SDP33338.1"/>
    <property type="molecule type" value="Genomic_DNA"/>
</dbReference>
<dbReference type="InterPro" id="IPR036390">
    <property type="entry name" value="WH_DNA-bd_sf"/>
</dbReference>
<proteinExistence type="predicted"/>
<dbReference type="PROSITE" id="PS50949">
    <property type="entry name" value="HTH_GNTR"/>
    <property type="match status" value="1"/>
</dbReference>
<keyword evidence="3" id="KW-0804">Transcription</keyword>
<dbReference type="AlphaFoldDB" id="A0A1H0RWN3"/>
<keyword evidence="6" id="KW-1185">Reference proteome</keyword>
<dbReference type="PANTHER" id="PTHR38445">
    <property type="entry name" value="HTH-TYPE TRANSCRIPTIONAL REPRESSOR YTRA"/>
    <property type="match status" value="1"/>
</dbReference>